<comment type="caution">
    <text evidence="10">The sequence shown here is derived from an EMBL/GenBank/DDBJ whole genome shotgun (WGS) entry which is preliminary data.</text>
</comment>
<comment type="similarity">
    <text evidence="8 9">Belongs to the MurJ/MviN family.</text>
</comment>
<comment type="pathway">
    <text evidence="8">Cell wall biogenesis; peptidoglycan biosynthesis.</text>
</comment>
<feature type="transmembrane region" description="Helical" evidence="8">
    <location>
        <begin position="195"/>
        <end position="224"/>
    </location>
</feature>
<dbReference type="PRINTS" id="PR01806">
    <property type="entry name" value="VIRFACTRMVIN"/>
</dbReference>
<keyword evidence="8 9" id="KW-0813">Transport</keyword>
<keyword evidence="4 8" id="KW-0133">Cell shape</keyword>
<evidence type="ECO:0000256" key="8">
    <source>
        <dbReference type="HAMAP-Rule" id="MF_02078"/>
    </source>
</evidence>
<dbReference type="UniPathway" id="UPA00219"/>
<dbReference type="EMBL" id="QBMC01000063">
    <property type="protein sequence ID" value="PZO17815.1"/>
    <property type="molecule type" value="Genomic_DNA"/>
</dbReference>
<feature type="transmembrane region" description="Helical" evidence="8">
    <location>
        <begin position="131"/>
        <end position="151"/>
    </location>
</feature>
<comment type="function">
    <text evidence="8 9">Involved in peptidoglycan biosynthesis. Transports lipid-linked peptidoglycan precursors from the inner to the outer leaflet of the cytoplasmic membrane.</text>
</comment>
<comment type="subcellular location">
    <subcellularLocation>
        <location evidence="1 8">Cell membrane</location>
        <topology evidence="1 8">Multi-pass membrane protein</topology>
    </subcellularLocation>
</comment>
<keyword evidence="3 8" id="KW-0812">Transmembrane</keyword>
<dbReference type="GO" id="GO:0015648">
    <property type="term" value="F:lipid-linked peptidoglycan transporter activity"/>
    <property type="evidence" value="ECO:0007669"/>
    <property type="project" value="UniProtKB-UniRule"/>
</dbReference>
<evidence type="ECO:0000256" key="2">
    <source>
        <dbReference type="ARBA" id="ARBA00022475"/>
    </source>
</evidence>
<keyword evidence="5 8" id="KW-0573">Peptidoglycan synthesis</keyword>
<dbReference type="CDD" id="cd13123">
    <property type="entry name" value="MATE_MurJ_like"/>
    <property type="match status" value="1"/>
</dbReference>
<dbReference type="GO" id="GO:0009252">
    <property type="term" value="P:peptidoglycan biosynthetic process"/>
    <property type="evidence" value="ECO:0007669"/>
    <property type="project" value="UniProtKB-UniRule"/>
</dbReference>
<feature type="transmembrane region" description="Helical" evidence="8">
    <location>
        <begin position="285"/>
        <end position="305"/>
    </location>
</feature>
<keyword evidence="7 8" id="KW-0472">Membrane</keyword>
<reference evidence="11" key="1">
    <citation type="submission" date="2018-04" db="EMBL/GenBank/DDBJ databases">
        <authorList>
            <person name="Cornet L."/>
        </authorList>
    </citation>
    <scope>NUCLEOTIDE SEQUENCE [LARGE SCALE GENOMIC DNA]</scope>
</reference>
<reference evidence="10 11" key="2">
    <citation type="submission" date="2018-06" db="EMBL/GenBank/DDBJ databases">
        <title>Metagenomic assembly of (sub)arctic Cyanobacteria and their associated microbiome from non-axenic cultures.</title>
        <authorList>
            <person name="Baurain D."/>
        </authorList>
    </citation>
    <scope>NUCLEOTIDE SEQUENCE [LARGE SCALE GENOMIC DNA]</scope>
    <source>
        <strain evidence="10">ULC129bin1</strain>
    </source>
</reference>
<dbReference type="PANTHER" id="PTHR43486">
    <property type="entry name" value="LIPID II FLIPPASE MURJ-RELATED"/>
    <property type="match status" value="1"/>
</dbReference>
<feature type="transmembrane region" description="Helical" evidence="8">
    <location>
        <begin position="360"/>
        <end position="380"/>
    </location>
</feature>
<organism evidence="10 11">
    <name type="scientific">Leptolyngbya foveolarum</name>
    <dbReference type="NCBI Taxonomy" id="47253"/>
    <lineage>
        <taxon>Bacteria</taxon>
        <taxon>Bacillati</taxon>
        <taxon>Cyanobacteriota</taxon>
        <taxon>Cyanophyceae</taxon>
        <taxon>Leptolyngbyales</taxon>
        <taxon>Leptolyngbyaceae</taxon>
        <taxon>Leptolyngbya group</taxon>
        <taxon>Leptolyngbya</taxon>
    </lineage>
</organism>
<dbReference type="NCBIfam" id="TIGR01695">
    <property type="entry name" value="murJ_mviN"/>
    <property type="match status" value="1"/>
</dbReference>
<evidence type="ECO:0000313" key="10">
    <source>
        <dbReference type="EMBL" id="PZO17815.1"/>
    </source>
</evidence>
<feature type="transmembrane region" description="Helical" evidence="8">
    <location>
        <begin position="40"/>
        <end position="63"/>
    </location>
</feature>
<dbReference type="GO" id="GO:0071555">
    <property type="term" value="P:cell wall organization"/>
    <property type="evidence" value="ECO:0007669"/>
    <property type="project" value="UniProtKB-UniRule"/>
</dbReference>
<dbReference type="PIRSF" id="PIRSF002869">
    <property type="entry name" value="MviN"/>
    <property type="match status" value="1"/>
</dbReference>
<evidence type="ECO:0000256" key="9">
    <source>
        <dbReference type="PIRNR" id="PIRNR002869"/>
    </source>
</evidence>
<evidence type="ECO:0000256" key="3">
    <source>
        <dbReference type="ARBA" id="ARBA00022692"/>
    </source>
</evidence>
<dbReference type="GO" id="GO:0005886">
    <property type="term" value="C:plasma membrane"/>
    <property type="evidence" value="ECO:0007669"/>
    <property type="project" value="UniProtKB-SubCell"/>
</dbReference>
<proteinExistence type="inferred from homology"/>
<feature type="transmembrane region" description="Helical" evidence="8">
    <location>
        <begin position="163"/>
        <end position="183"/>
    </location>
</feature>
<evidence type="ECO:0000256" key="5">
    <source>
        <dbReference type="ARBA" id="ARBA00022984"/>
    </source>
</evidence>
<evidence type="ECO:0000256" key="7">
    <source>
        <dbReference type="ARBA" id="ARBA00023136"/>
    </source>
</evidence>
<feature type="transmembrane region" description="Helical" evidence="8">
    <location>
        <begin position="456"/>
        <end position="478"/>
    </location>
</feature>
<keyword evidence="6 8" id="KW-1133">Transmembrane helix</keyword>
<evidence type="ECO:0000313" key="11">
    <source>
        <dbReference type="Proteomes" id="UP000249354"/>
    </source>
</evidence>
<dbReference type="Pfam" id="PF03023">
    <property type="entry name" value="MurJ"/>
    <property type="match status" value="1"/>
</dbReference>
<accession>A0A2W4W6T4</accession>
<keyword evidence="2 8" id="KW-1003">Cell membrane</keyword>
<dbReference type="InterPro" id="IPR004268">
    <property type="entry name" value="MurJ"/>
</dbReference>
<dbReference type="PANTHER" id="PTHR43486:SF1">
    <property type="entry name" value="LIPID II FLIPPASE MURJ-RELATED"/>
    <property type="match status" value="1"/>
</dbReference>
<feature type="transmembrane region" description="Helical" evidence="8">
    <location>
        <begin position="490"/>
        <end position="516"/>
    </location>
</feature>
<dbReference type="AlphaFoldDB" id="A0A2W4W6T4"/>
<feature type="transmembrane region" description="Helical" evidence="8">
    <location>
        <begin position="423"/>
        <end position="444"/>
    </location>
</feature>
<protein>
    <recommendedName>
        <fullName evidence="8">Probable lipid II flippase MurJ</fullName>
    </recommendedName>
</protein>
<dbReference type="Proteomes" id="UP000249354">
    <property type="component" value="Unassembled WGS sequence"/>
</dbReference>
<dbReference type="GO" id="GO:0008360">
    <property type="term" value="P:regulation of cell shape"/>
    <property type="evidence" value="ECO:0007669"/>
    <property type="project" value="UniProtKB-UniRule"/>
</dbReference>
<gene>
    <name evidence="10" type="primary">mviN</name>
    <name evidence="8" type="synonym">murJ</name>
    <name evidence="10" type="ORF">DCF25_10715</name>
</gene>
<evidence type="ECO:0000256" key="4">
    <source>
        <dbReference type="ARBA" id="ARBA00022960"/>
    </source>
</evidence>
<feature type="transmembrane region" description="Helical" evidence="8">
    <location>
        <begin position="84"/>
        <end position="111"/>
    </location>
</feature>
<feature type="transmembrane region" description="Helical" evidence="8">
    <location>
        <begin position="326"/>
        <end position="348"/>
    </location>
</feature>
<feature type="transmembrane region" description="Helical" evidence="8">
    <location>
        <begin position="245"/>
        <end position="265"/>
    </location>
</feature>
<keyword evidence="8 9" id="KW-0961">Cell wall biogenesis/degradation</keyword>
<sequence length="534" mass="56678">MAKRSIAGIAGIVAAATLLSKIFGYARQATILAAFGTGPVSNAFVAAYVVPSFLLVLLGGVNGPFHSAIVSAIAKRPRKEVAPIIETVTTVTGLFFLVVTIGLIIFAAPVIDAFVPGLRETEVGLSVTRPIAIMLLRIMAPITIFASLIGIGFGSLNADDQYWLPSVSPLISSVAVVAGLGVLRLVLGDRIGDPAYFMVGGVTIAGCTLLGAILQWLVQVPALAKSGLGHLRFRFDIKDPGVRDVLSVLLPAALSSGTLQINTIVDLRFASFVPNSLAALESASLITAMPLGIVSSLVLVPYFPIFSRLSEPAQWPELKRRIRQCLMLISLLMLPASALTVVLAQPIVTVVYRRGAFDAASVQIVTGFLIAYSAGFFVYLARDILVRVFYALGDGTTPFRISTINIILNVILDYILFQSMGIAGLIIATIIVNIASILTMVILLDQQLCGLPILEWTGAIFTIFVASVISGVVCWLTQNGITDLVGTETFIANLVVLCLSGAVGIAAFALLTTVVLKVPETEILTQRIRQKFGR</sequence>
<dbReference type="HAMAP" id="MF_02078">
    <property type="entry name" value="MurJ_MviN"/>
    <property type="match status" value="1"/>
</dbReference>
<evidence type="ECO:0000256" key="1">
    <source>
        <dbReference type="ARBA" id="ARBA00004651"/>
    </source>
</evidence>
<name>A0A2W4W6T4_9CYAN</name>
<evidence type="ECO:0000256" key="6">
    <source>
        <dbReference type="ARBA" id="ARBA00022989"/>
    </source>
</evidence>